<dbReference type="InterPro" id="IPR007612">
    <property type="entry name" value="LOR"/>
</dbReference>
<proteinExistence type="predicted"/>
<keyword evidence="2" id="KW-1185">Reference proteome</keyword>
<organism evidence="1 2">
    <name type="scientific">Rothia koreensis</name>
    <dbReference type="NCBI Taxonomy" id="592378"/>
    <lineage>
        <taxon>Bacteria</taxon>
        <taxon>Bacillati</taxon>
        <taxon>Actinomycetota</taxon>
        <taxon>Actinomycetes</taxon>
        <taxon>Micrococcales</taxon>
        <taxon>Micrococcaceae</taxon>
        <taxon>Rothia</taxon>
    </lineage>
</organism>
<dbReference type="RefSeq" id="WP_129316475.1">
    <property type="nucleotide sequence ID" value="NZ_NOIQ01000032.1"/>
</dbReference>
<dbReference type="SUPFAM" id="SSF54518">
    <property type="entry name" value="Tubby C-terminal domain-like"/>
    <property type="match status" value="1"/>
</dbReference>
<dbReference type="AlphaFoldDB" id="A0A7K1LK87"/>
<dbReference type="Pfam" id="PF04525">
    <property type="entry name" value="LOR"/>
    <property type="match status" value="1"/>
</dbReference>
<protein>
    <recommendedName>
        <fullName evidence="3">Scramblase</fullName>
    </recommendedName>
</protein>
<dbReference type="EMBL" id="WOGT01000007">
    <property type="protein sequence ID" value="MUN55606.1"/>
    <property type="molecule type" value="Genomic_DNA"/>
</dbReference>
<comment type="caution">
    <text evidence="1">The sequence shown here is derived from an EMBL/GenBank/DDBJ whole genome shotgun (WGS) entry which is preliminary data.</text>
</comment>
<dbReference type="OrthoDB" id="4412702at2"/>
<name>A0A7K1LK87_9MICC</name>
<dbReference type="Proteomes" id="UP000462152">
    <property type="component" value="Unassembled WGS sequence"/>
</dbReference>
<evidence type="ECO:0008006" key="3">
    <source>
        <dbReference type="Google" id="ProtNLM"/>
    </source>
</evidence>
<accession>A0A7K1LK87</accession>
<evidence type="ECO:0000313" key="2">
    <source>
        <dbReference type="Proteomes" id="UP000462152"/>
    </source>
</evidence>
<reference evidence="1 2" key="1">
    <citation type="submission" date="2019-12" db="EMBL/GenBank/DDBJ databases">
        <authorList>
            <person name="Li J."/>
            <person name="Shi Y."/>
            <person name="Xu G."/>
            <person name="Xiao D."/>
            <person name="Ran X."/>
        </authorList>
    </citation>
    <scope>NUCLEOTIDE SEQUENCE [LARGE SCALE GENOMIC DNA]</scope>
    <source>
        <strain evidence="1 2">JCM 15915</strain>
    </source>
</reference>
<gene>
    <name evidence="1" type="ORF">GMA10_10345</name>
</gene>
<evidence type="ECO:0000313" key="1">
    <source>
        <dbReference type="EMBL" id="MUN55606.1"/>
    </source>
</evidence>
<dbReference type="InterPro" id="IPR025659">
    <property type="entry name" value="Tubby-like_C"/>
</dbReference>
<sequence>MEHSNCPQPLLNHNTLVMQQVTGFMSNDFQILDDSGAAVGNVATTNDAGPRWLIGSRSFAVTEADGRFLMGVTDPMDFMRDTYELSDPYGNQFALIKKRFSMIGLRVEIQIGGGSTILLRGKPFGMEFVAEVGDVEIARATRRWAGLGRGMLGHSRYALDIRPDVTPLDRMGLIGGMIALDLIRHKASQNS</sequence>